<keyword evidence="7" id="KW-1185">Reference proteome</keyword>
<feature type="transmembrane region" description="Helical" evidence="5">
    <location>
        <begin position="240"/>
        <end position="258"/>
    </location>
</feature>
<sequence>MSGENEYSHGVLGRWAVVGHGFNIASIISSVFVIASVVISCYRNPALRKRPTIRLSAWIALCDTIYSACQLCTFENEYMRTLSETNLRVIHWLMSASILSFVFMSVCVSIYILLSVVLYKSHITERIQPWFEYASMFCGFVITHPFLYLYKMVQWASTAQLFHIYEDPTYYKITSWLTMWAWLFAACAFMFIVIILTVSRMFSAFVETSKLSTFSEYAVDWDNNTAVSISSDRKKQIRSVIFRVMLYPTVPIITQVWVLAANMTLECPMWLYVVANIVPASQGIINFLIFITNPAWDSHRYQLYRRISSSGATKKASPNSSSTGFAKLDIEAGSCHSPRSAATLKF</sequence>
<evidence type="ECO:0000256" key="4">
    <source>
        <dbReference type="ARBA" id="ARBA00023136"/>
    </source>
</evidence>
<dbReference type="OrthoDB" id="3251871at2759"/>
<dbReference type="GO" id="GO:0005886">
    <property type="term" value="C:plasma membrane"/>
    <property type="evidence" value="ECO:0007669"/>
    <property type="project" value="TreeGrafter"/>
</dbReference>
<proteinExistence type="predicted"/>
<keyword evidence="4 5" id="KW-0472">Membrane</keyword>
<protein>
    <submittedName>
        <fullName evidence="6">Uncharacterized protein</fullName>
    </submittedName>
</protein>
<evidence type="ECO:0000256" key="1">
    <source>
        <dbReference type="ARBA" id="ARBA00004141"/>
    </source>
</evidence>
<comment type="subcellular location">
    <subcellularLocation>
        <location evidence="1">Membrane</location>
        <topology evidence="1">Multi-pass membrane protein</topology>
    </subcellularLocation>
</comment>
<comment type="caution">
    <text evidence="6">The sequence shown here is derived from an EMBL/GenBank/DDBJ whole genome shotgun (WGS) entry which is preliminary data.</text>
</comment>
<accession>A0A9W8BKK0</accession>
<feature type="transmembrane region" description="Helical" evidence="5">
    <location>
        <begin position="20"/>
        <end position="43"/>
    </location>
</feature>
<dbReference type="GO" id="GO:0007189">
    <property type="term" value="P:adenylate cyclase-activating G protein-coupled receptor signaling pathway"/>
    <property type="evidence" value="ECO:0007669"/>
    <property type="project" value="TreeGrafter"/>
</dbReference>
<feature type="transmembrane region" description="Helical" evidence="5">
    <location>
        <begin position="130"/>
        <end position="150"/>
    </location>
</feature>
<dbReference type="Proteomes" id="UP001150907">
    <property type="component" value="Unassembled WGS sequence"/>
</dbReference>
<evidence type="ECO:0000256" key="3">
    <source>
        <dbReference type="ARBA" id="ARBA00022989"/>
    </source>
</evidence>
<dbReference type="EMBL" id="JANBQF010000118">
    <property type="protein sequence ID" value="KAJ2005111.1"/>
    <property type="molecule type" value="Genomic_DNA"/>
</dbReference>
<dbReference type="GO" id="GO:0004930">
    <property type="term" value="F:G protein-coupled receptor activity"/>
    <property type="evidence" value="ECO:0007669"/>
    <property type="project" value="TreeGrafter"/>
</dbReference>
<evidence type="ECO:0000256" key="5">
    <source>
        <dbReference type="SAM" id="Phobius"/>
    </source>
</evidence>
<dbReference type="PANTHER" id="PTHR23112:SF0">
    <property type="entry name" value="TRANSMEMBRANE PROTEIN 116"/>
    <property type="match status" value="1"/>
</dbReference>
<keyword evidence="3 5" id="KW-1133">Transmembrane helix</keyword>
<gene>
    <name evidence="6" type="ORF">H4R26_002122</name>
</gene>
<feature type="transmembrane region" description="Helical" evidence="5">
    <location>
        <begin position="94"/>
        <end position="118"/>
    </location>
</feature>
<dbReference type="PANTHER" id="PTHR23112">
    <property type="entry name" value="G PROTEIN-COUPLED RECEPTOR 157-RELATED"/>
    <property type="match status" value="1"/>
</dbReference>
<feature type="transmembrane region" description="Helical" evidence="5">
    <location>
        <begin position="270"/>
        <end position="296"/>
    </location>
</feature>
<organism evidence="6 7">
    <name type="scientific">Coemansia thaxteri</name>
    <dbReference type="NCBI Taxonomy" id="2663907"/>
    <lineage>
        <taxon>Eukaryota</taxon>
        <taxon>Fungi</taxon>
        <taxon>Fungi incertae sedis</taxon>
        <taxon>Zoopagomycota</taxon>
        <taxon>Kickxellomycotina</taxon>
        <taxon>Kickxellomycetes</taxon>
        <taxon>Kickxellales</taxon>
        <taxon>Kickxellaceae</taxon>
        <taxon>Coemansia</taxon>
    </lineage>
</organism>
<dbReference type="AlphaFoldDB" id="A0A9W8BKK0"/>
<evidence type="ECO:0000256" key="2">
    <source>
        <dbReference type="ARBA" id="ARBA00022692"/>
    </source>
</evidence>
<reference evidence="6" key="1">
    <citation type="submission" date="2022-07" db="EMBL/GenBank/DDBJ databases">
        <title>Phylogenomic reconstructions and comparative analyses of Kickxellomycotina fungi.</title>
        <authorList>
            <person name="Reynolds N.K."/>
            <person name="Stajich J.E."/>
            <person name="Barry K."/>
            <person name="Grigoriev I.V."/>
            <person name="Crous P."/>
            <person name="Smith M.E."/>
        </authorList>
    </citation>
    <scope>NUCLEOTIDE SEQUENCE</scope>
    <source>
        <strain evidence="6">IMI 214461</strain>
    </source>
</reference>
<evidence type="ECO:0000313" key="7">
    <source>
        <dbReference type="Proteomes" id="UP001150907"/>
    </source>
</evidence>
<feature type="transmembrane region" description="Helical" evidence="5">
    <location>
        <begin position="179"/>
        <end position="202"/>
    </location>
</feature>
<evidence type="ECO:0000313" key="6">
    <source>
        <dbReference type="EMBL" id="KAJ2005111.1"/>
    </source>
</evidence>
<feature type="transmembrane region" description="Helical" evidence="5">
    <location>
        <begin position="55"/>
        <end position="74"/>
    </location>
</feature>
<name>A0A9W8BKK0_9FUNG</name>
<keyword evidence="2 5" id="KW-0812">Transmembrane</keyword>